<reference evidence="3" key="1">
    <citation type="submission" date="2016-09" db="EMBL/GenBank/DDBJ databases">
        <authorList>
            <person name="Guldener U."/>
        </authorList>
    </citation>
    <scope>NUCLEOTIDE SEQUENCE [LARGE SCALE GENOMIC DNA]</scope>
    <source>
        <strain evidence="3">V64-1</strain>
    </source>
</reference>
<name>A0A2H3T0B0_FUSOX</name>
<dbReference type="VEuPathDB" id="FungiDB:FOC4_g10000441"/>
<proteinExistence type="predicted"/>
<organism evidence="2 3">
    <name type="scientific">Fusarium oxysporum</name>
    <name type="common">Fusarium vascular wilt</name>
    <dbReference type="NCBI Taxonomy" id="5507"/>
    <lineage>
        <taxon>Eukaryota</taxon>
        <taxon>Fungi</taxon>
        <taxon>Dikarya</taxon>
        <taxon>Ascomycota</taxon>
        <taxon>Pezizomycotina</taxon>
        <taxon>Sordariomycetes</taxon>
        <taxon>Hypocreomycetidae</taxon>
        <taxon>Hypocreales</taxon>
        <taxon>Nectriaceae</taxon>
        <taxon>Fusarium</taxon>
        <taxon>Fusarium oxysporum species complex</taxon>
    </lineage>
</organism>
<dbReference type="Gene3D" id="1.10.1280.10">
    <property type="entry name" value="Di-copper center containing domain from catechol oxidase"/>
    <property type="match status" value="1"/>
</dbReference>
<accession>A0A2H3T0B0</accession>
<gene>
    <name evidence="2" type="ORF">FRV6_05172</name>
</gene>
<protein>
    <submittedName>
        <fullName evidence="2">Uncharacterized protein</fullName>
    </submittedName>
</protein>
<dbReference type="VEuPathDB" id="FungiDB:FOIG_16393"/>
<dbReference type="Proteomes" id="UP000219369">
    <property type="component" value="Unassembled WGS sequence"/>
</dbReference>
<sequence>MLMTQPDTFNLFLIALMELQDMKKEVTWKPGPGYSFTPDDIMSWYQIAGIHGLPAEDWAGEEDRGKKDRDIAGGPVTFPGVVNGTTTTSPYDFHAPRIFTEKRVMVKRLPDNKLVDMPNPFFQFEFDKSGSGRIDWKYSKLNMEKLPDAKDRTVRHGGSKPDNINSLNTLLNTIREDQMRVSLAMIEDKAFFIQPFYGRPRKVNQR</sequence>
<dbReference type="OrthoDB" id="6132182at2759"/>
<feature type="compositionally biased region" description="Basic and acidic residues" evidence="1">
    <location>
        <begin position="61"/>
        <end position="71"/>
    </location>
</feature>
<feature type="region of interest" description="Disordered" evidence="1">
    <location>
        <begin position="58"/>
        <end position="79"/>
    </location>
</feature>
<dbReference type="EMBL" id="FMJY01000003">
    <property type="protein sequence ID" value="SCO80959.1"/>
    <property type="molecule type" value="Genomic_DNA"/>
</dbReference>
<evidence type="ECO:0000256" key="1">
    <source>
        <dbReference type="SAM" id="MobiDB-lite"/>
    </source>
</evidence>
<dbReference type="AlphaFoldDB" id="A0A2H3T0B0"/>
<evidence type="ECO:0000313" key="3">
    <source>
        <dbReference type="Proteomes" id="UP000219369"/>
    </source>
</evidence>
<evidence type="ECO:0000313" key="2">
    <source>
        <dbReference type="EMBL" id="SCO80959.1"/>
    </source>
</evidence>
<dbReference type="InterPro" id="IPR008922">
    <property type="entry name" value="Di-copper_centre_dom_sf"/>
</dbReference>